<dbReference type="Proteomes" id="UP000274271">
    <property type="component" value="Unassembled WGS sequence"/>
</dbReference>
<dbReference type="InterPro" id="IPR036514">
    <property type="entry name" value="SGNH_hydro_sf"/>
</dbReference>
<dbReference type="EMBL" id="RQJP01000001">
    <property type="protein sequence ID" value="RRB17482.1"/>
    <property type="molecule type" value="Genomic_DNA"/>
</dbReference>
<organism evidence="2 3">
    <name type="scientific">Larkinella knui</name>
    <dbReference type="NCBI Taxonomy" id="2025310"/>
    <lineage>
        <taxon>Bacteria</taxon>
        <taxon>Pseudomonadati</taxon>
        <taxon>Bacteroidota</taxon>
        <taxon>Cytophagia</taxon>
        <taxon>Cytophagales</taxon>
        <taxon>Spirosomataceae</taxon>
        <taxon>Larkinella</taxon>
    </lineage>
</organism>
<sequence>MLFLQLFSTKSVMRSLPTGTLLFLILALSKPVSARFTIQPASAQPANTDTSSKAITLLGFGDSITQGGPDFVSYLFPLRKMVQQAGYPLKFIGPKASIYQTDTVYNAGYSGKNAEFLAQKADSIYTRFPADLVLLHTGHNHFDTENPVAGIVAAQKSIITQLLSINPRVIILVAQVITSGKLPKYSYIPALNEQLRDLVKQLNNKQVILVNQEKGWDWQTYTIADKVHPNALGAEKMAQTWFKALKKVLPPPRKD</sequence>
<comment type="caution">
    <text evidence="2">The sequence shown here is derived from an EMBL/GenBank/DDBJ whole genome shotgun (WGS) entry which is preliminary data.</text>
</comment>
<evidence type="ECO:0000259" key="1">
    <source>
        <dbReference type="Pfam" id="PF13472"/>
    </source>
</evidence>
<dbReference type="SUPFAM" id="SSF52266">
    <property type="entry name" value="SGNH hydrolase"/>
    <property type="match status" value="1"/>
</dbReference>
<dbReference type="InterPro" id="IPR013830">
    <property type="entry name" value="SGNH_hydro"/>
</dbReference>
<accession>A0A3P1CVQ5</accession>
<name>A0A3P1CVQ5_9BACT</name>
<reference evidence="2 3" key="1">
    <citation type="submission" date="2018-11" db="EMBL/GenBank/DDBJ databases">
        <authorList>
            <person name="Zhou Z."/>
            <person name="Wang G."/>
        </authorList>
    </citation>
    <scope>NUCLEOTIDE SEQUENCE [LARGE SCALE GENOMIC DNA]</scope>
    <source>
        <strain evidence="2 3">KCTC42998</strain>
    </source>
</reference>
<dbReference type="AlphaFoldDB" id="A0A3P1CVQ5"/>
<proteinExistence type="predicted"/>
<dbReference type="GO" id="GO:0004622">
    <property type="term" value="F:phosphatidylcholine lysophospholipase activity"/>
    <property type="evidence" value="ECO:0007669"/>
    <property type="project" value="TreeGrafter"/>
</dbReference>
<evidence type="ECO:0000313" key="3">
    <source>
        <dbReference type="Proteomes" id="UP000274271"/>
    </source>
</evidence>
<dbReference type="OrthoDB" id="9777975at2"/>
<protein>
    <recommendedName>
        <fullName evidence="1">SGNH hydrolase-type esterase domain-containing protein</fullName>
    </recommendedName>
</protein>
<dbReference type="PANTHER" id="PTHR30383">
    <property type="entry name" value="THIOESTERASE 1/PROTEASE 1/LYSOPHOSPHOLIPASE L1"/>
    <property type="match status" value="1"/>
</dbReference>
<evidence type="ECO:0000313" key="2">
    <source>
        <dbReference type="EMBL" id="RRB17482.1"/>
    </source>
</evidence>
<dbReference type="InterPro" id="IPR051532">
    <property type="entry name" value="Ester_Hydrolysis_Enzymes"/>
</dbReference>
<dbReference type="Pfam" id="PF13472">
    <property type="entry name" value="Lipase_GDSL_2"/>
    <property type="match status" value="1"/>
</dbReference>
<dbReference type="Gene3D" id="3.40.50.1110">
    <property type="entry name" value="SGNH hydrolase"/>
    <property type="match status" value="1"/>
</dbReference>
<gene>
    <name evidence="2" type="ORF">EHT87_04120</name>
</gene>
<keyword evidence="3" id="KW-1185">Reference proteome</keyword>
<feature type="domain" description="SGNH hydrolase-type esterase" evidence="1">
    <location>
        <begin position="60"/>
        <end position="235"/>
    </location>
</feature>
<dbReference type="PANTHER" id="PTHR30383:SF5">
    <property type="entry name" value="SGNH HYDROLASE-TYPE ESTERASE DOMAIN-CONTAINING PROTEIN"/>
    <property type="match status" value="1"/>
</dbReference>